<keyword evidence="7 10" id="KW-1208">Phospholipid metabolism</keyword>
<dbReference type="PIRSF" id="PIRSF002465">
    <property type="entry name" value="Phsphlp_syn_PlsX"/>
    <property type="match status" value="1"/>
</dbReference>
<evidence type="ECO:0000256" key="9">
    <source>
        <dbReference type="ARBA" id="ARBA00046608"/>
    </source>
</evidence>
<evidence type="ECO:0000256" key="2">
    <source>
        <dbReference type="ARBA" id="ARBA00022490"/>
    </source>
</evidence>
<name>A0A6S6S6G4_9BACT</name>
<evidence type="ECO:0000256" key="7">
    <source>
        <dbReference type="ARBA" id="ARBA00023264"/>
    </source>
</evidence>
<keyword evidence="5 10" id="KW-0443">Lipid metabolism</keyword>
<proteinExistence type="inferred from homology"/>
<dbReference type="EC" id="2.3.1.274" evidence="8 10"/>
<evidence type="ECO:0000256" key="6">
    <source>
        <dbReference type="ARBA" id="ARBA00023209"/>
    </source>
</evidence>
<dbReference type="EMBL" id="CACVAW010000010">
    <property type="protein sequence ID" value="CAA6803951.1"/>
    <property type="molecule type" value="Genomic_DNA"/>
</dbReference>
<gene>
    <name evidence="10" type="primary">plsX</name>
    <name evidence="11" type="ORF">HELGO_WM2722</name>
</gene>
<evidence type="ECO:0000256" key="10">
    <source>
        <dbReference type="HAMAP-Rule" id="MF_00019"/>
    </source>
</evidence>
<comment type="subunit">
    <text evidence="9 10">Homodimer. Probably interacts with PlsY.</text>
</comment>
<dbReference type="HAMAP" id="MF_00019">
    <property type="entry name" value="PlsX"/>
    <property type="match status" value="1"/>
</dbReference>
<evidence type="ECO:0000313" key="11">
    <source>
        <dbReference type="EMBL" id="CAA6803951.1"/>
    </source>
</evidence>
<dbReference type="GO" id="GO:0006633">
    <property type="term" value="P:fatty acid biosynthetic process"/>
    <property type="evidence" value="ECO:0007669"/>
    <property type="project" value="UniProtKB-UniRule"/>
</dbReference>
<dbReference type="InterPro" id="IPR012281">
    <property type="entry name" value="Phospholipid_synth_PlsX-like"/>
</dbReference>
<comment type="subcellular location">
    <subcellularLocation>
        <location evidence="10">Cytoplasm</location>
    </subcellularLocation>
    <text evidence="10">Associated with the membrane possibly through PlsY.</text>
</comment>
<protein>
    <recommendedName>
        <fullName evidence="8 10">Phosphate acyltransferase</fullName>
        <ecNumber evidence="8 10">2.3.1.274</ecNumber>
    </recommendedName>
    <alternativeName>
        <fullName evidence="10">Acyl-ACP phosphotransacylase</fullName>
    </alternativeName>
    <alternativeName>
        <fullName evidence="10">Acyl-[acyl-carrier-protein]--phosphate acyltransferase</fullName>
    </alternativeName>
    <alternativeName>
        <fullName evidence="10">Phosphate-acyl-ACP acyltransferase</fullName>
    </alternativeName>
</protein>
<reference evidence="11" key="1">
    <citation type="submission" date="2020-01" db="EMBL/GenBank/DDBJ databases">
        <authorList>
            <person name="Meier V. D."/>
            <person name="Meier V D."/>
        </authorList>
    </citation>
    <scope>NUCLEOTIDE SEQUENCE</scope>
    <source>
        <strain evidence="11">HLG_WM_MAG_12</strain>
    </source>
</reference>
<keyword evidence="11" id="KW-0012">Acyltransferase</keyword>
<dbReference type="AlphaFoldDB" id="A0A6S6S6G4"/>
<dbReference type="SUPFAM" id="SSF53659">
    <property type="entry name" value="Isocitrate/Isopropylmalate dehydrogenase-like"/>
    <property type="match status" value="1"/>
</dbReference>
<accession>A0A6S6S6G4</accession>
<dbReference type="PANTHER" id="PTHR30100:SF1">
    <property type="entry name" value="PHOSPHATE ACYLTRANSFERASE"/>
    <property type="match status" value="1"/>
</dbReference>
<dbReference type="UniPathway" id="UPA00085"/>
<evidence type="ECO:0000256" key="1">
    <source>
        <dbReference type="ARBA" id="ARBA00001232"/>
    </source>
</evidence>
<keyword evidence="6 10" id="KW-0594">Phospholipid biosynthesis</keyword>
<dbReference type="NCBIfam" id="TIGR00182">
    <property type="entry name" value="plsX"/>
    <property type="match status" value="1"/>
</dbReference>
<keyword evidence="3 10" id="KW-0444">Lipid biosynthesis</keyword>
<evidence type="ECO:0000256" key="8">
    <source>
        <dbReference type="ARBA" id="ARBA00024069"/>
    </source>
</evidence>
<dbReference type="GO" id="GO:0008654">
    <property type="term" value="P:phospholipid biosynthetic process"/>
    <property type="evidence" value="ECO:0007669"/>
    <property type="project" value="UniProtKB-KW"/>
</dbReference>
<keyword evidence="2 10" id="KW-0963">Cytoplasm</keyword>
<dbReference type="Pfam" id="PF02504">
    <property type="entry name" value="FA_synthesis"/>
    <property type="match status" value="1"/>
</dbReference>
<evidence type="ECO:0000256" key="5">
    <source>
        <dbReference type="ARBA" id="ARBA00023098"/>
    </source>
</evidence>
<dbReference type="Gene3D" id="3.40.718.10">
    <property type="entry name" value="Isopropylmalate Dehydrogenase"/>
    <property type="match status" value="1"/>
</dbReference>
<comment type="similarity">
    <text evidence="10">Belongs to the PlsX family.</text>
</comment>
<keyword evidence="4 10" id="KW-0808">Transferase</keyword>
<organism evidence="11">
    <name type="scientific">uncultured Campylobacterales bacterium</name>
    <dbReference type="NCBI Taxonomy" id="352960"/>
    <lineage>
        <taxon>Bacteria</taxon>
        <taxon>Pseudomonadati</taxon>
        <taxon>Campylobacterota</taxon>
        <taxon>Epsilonproteobacteria</taxon>
        <taxon>Campylobacterales</taxon>
        <taxon>environmental samples</taxon>
    </lineage>
</organism>
<dbReference type="GO" id="GO:0043811">
    <property type="term" value="F:phosphate:acyl-[acyl carrier protein] acyltransferase activity"/>
    <property type="evidence" value="ECO:0007669"/>
    <property type="project" value="UniProtKB-UniRule"/>
</dbReference>
<sequence>MIKIAIDAMGADSGVQPMIEGTIEALKAKKFHPILVGSKELLIKEIPSKYANKIEILDANEVVQMHNKVQDAIKNKNTSIYKSIDLAKNGTVDAVVSAGHSGVTMSLATIRLGRIKGVNRPAIATLMPTVVKHQKSLLLDVGANVDSKPRNLFEFAIMGEKYAKDVIGIQNPKVGLLSIGEEDIKGNDVTKEAFIQLKQLDSFIGNVEGNNIFDGSVDVIVCDGFAGNIVLKTSEGVAESIASILKQNIKKSLFAILGAVLMNKVFKVLKETTDYAEYGGAPLLGLKGNVIVAHGKSNSKAIKNAIFQAISFAESKTQEDIKDTLVKYS</sequence>
<dbReference type="InterPro" id="IPR003664">
    <property type="entry name" value="FA_synthesis"/>
</dbReference>
<evidence type="ECO:0000256" key="4">
    <source>
        <dbReference type="ARBA" id="ARBA00022679"/>
    </source>
</evidence>
<dbReference type="GO" id="GO:0005737">
    <property type="term" value="C:cytoplasm"/>
    <property type="evidence" value="ECO:0007669"/>
    <property type="project" value="UniProtKB-SubCell"/>
</dbReference>
<comment type="pathway">
    <text evidence="10">Lipid metabolism; phospholipid metabolism.</text>
</comment>
<comment type="function">
    <text evidence="10">Catalyzes the reversible formation of acyl-phosphate (acyl-PO(4)) from acyl-[acyl-carrier-protein] (acyl-ACP). This enzyme utilizes acyl-ACP as fatty acyl donor, but not acyl-CoA.</text>
</comment>
<evidence type="ECO:0000256" key="3">
    <source>
        <dbReference type="ARBA" id="ARBA00022516"/>
    </source>
</evidence>
<comment type="catalytic activity">
    <reaction evidence="1 10">
        <text>a fatty acyl-[ACP] + phosphate = an acyl phosphate + holo-[ACP]</text>
        <dbReference type="Rhea" id="RHEA:42292"/>
        <dbReference type="Rhea" id="RHEA-COMP:9685"/>
        <dbReference type="Rhea" id="RHEA-COMP:14125"/>
        <dbReference type="ChEBI" id="CHEBI:43474"/>
        <dbReference type="ChEBI" id="CHEBI:59918"/>
        <dbReference type="ChEBI" id="CHEBI:64479"/>
        <dbReference type="ChEBI" id="CHEBI:138651"/>
        <dbReference type="EC" id="2.3.1.274"/>
    </reaction>
</comment>
<dbReference type="PANTHER" id="PTHR30100">
    <property type="entry name" value="FATTY ACID/PHOSPHOLIPID SYNTHESIS PROTEIN PLSX"/>
    <property type="match status" value="1"/>
</dbReference>